<feature type="transmembrane region" description="Helical" evidence="6">
    <location>
        <begin position="54"/>
        <end position="72"/>
    </location>
</feature>
<feature type="transmembrane region" description="Helical" evidence="6">
    <location>
        <begin position="141"/>
        <end position="160"/>
    </location>
</feature>
<dbReference type="PANTHER" id="PTHR36115:SF9">
    <property type="entry name" value="LMO1584 PROTEIN"/>
    <property type="match status" value="1"/>
</dbReference>
<comment type="subcellular location">
    <subcellularLocation>
        <location evidence="1">Cell membrane</location>
        <topology evidence="1">Multi-pass membrane protein</topology>
    </subcellularLocation>
</comment>
<feature type="transmembrane region" description="Helical" evidence="6">
    <location>
        <begin position="84"/>
        <end position="105"/>
    </location>
</feature>
<keyword evidence="3 6" id="KW-0812">Transmembrane</keyword>
<dbReference type="Pfam" id="PF06271">
    <property type="entry name" value="RDD"/>
    <property type="match status" value="1"/>
</dbReference>
<evidence type="ECO:0000256" key="2">
    <source>
        <dbReference type="ARBA" id="ARBA00022475"/>
    </source>
</evidence>
<keyword evidence="9" id="KW-1185">Reference proteome</keyword>
<dbReference type="Proteomes" id="UP001209318">
    <property type="component" value="Unassembled WGS sequence"/>
</dbReference>
<evidence type="ECO:0000259" key="7">
    <source>
        <dbReference type="Pfam" id="PF06271"/>
    </source>
</evidence>
<keyword evidence="5 6" id="KW-0472">Membrane</keyword>
<evidence type="ECO:0000256" key="4">
    <source>
        <dbReference type="ARBA" id="ARBA00022989"/>
    </source>
</evidence>
<accession>A0AAE3LR49</accession>
<evidence type="ECO:0000256" key="3">
    <source>
        <dbReference type="ARBA" id="ARBA00022692"/>
    </source>
</evidence>
<feature type="domain" description="RDD" evidence="7">
    <location>
        <begin position="47"/>
        <end position="171"/>
    </location>
</feature>
<evidence type="ECO:0000256" key="5">
    <source>
        <dbReference type="ARBA" id="ARBA00023136"/>
    </source>
</evidence>
<dbReference type="InterPro" id="IPR010432">
    <property type="entry name" value="RDD"/>
</dbReference>
<dbReference type="GO" id="GO:0005886">
    <property type="term" value="C:plasma membrane"/>
    <property type="evidence" value="ECO:0007669"/>
    <property type="project" value="UniProtKB-SubCell"/>
</dbReference>
<sequence length="186" mass="21119">MDNNKNNESSNPTTPNVPLANEVLTDSMTMKYPDKTATASNLDITVYAGFWMRIWAYIIDLMIIAGLSAIIVKPIATILNWPTSAGIFSLYNIANAMVFYSYFVFMTKGFQQTLGKMIFGLKVIPLKEEKLSWATVIFREWIGRYLSVSIFILYILVAFLPKKQGLHDIFADTTVIHEQYIKKAVI</sequence>
<reference evidence="8" key="1">
    <citation type="submission" date="2022-10" db="EMBL/GenBank/DDBJ databases">
        <title>Description of Fervidibacillus gen. nov. in the family Fervidibacillaceae fam. nov. with two species, Fervidibacillus albus sp. nov., and Fervidibacillus halotolerans sp. nov., isolated from tidal flat sediments.</title>
        <authorList>
            <person name="Kwon K.K."/>
            <person name="Yang S.-H."/>
        </authorList>
    </citation>
    <scope>NUCLEOTIDE SEQUENCE</scope>
    <source>
        <strain evidence="8">JCM 19140</strain>
    </source>
</reference>
<dbReference type="PANTHER" id="PTHR36115">
    <property type="entry name" value="PROLINE-RICH ANTIGEN HOMOLOG-RELATED"/>
    <property type="match status" value="1"/>
</dbReference>
<dbReference type="AlphaFoldDB" id="A0AAE3LR49"/>
<keyword evidence="2" id="KW-1003">Cell membrane</keyword>
<evidence type="ECO:0000313" key="9">
    <source>
        <dbReference type="Proteomes" id="UP001209318"/>
    </source>
</evidence>
<evidence type="ECO:0000256" key="1">
    <source>
        <dbReference type="ARBA" id="ARBA00004651"/>
    </source>
</evidence>
<evidence type="ECO:0000313" key="8">
    <source>
        <dbReference type="EMBL" id="MCU9614214.1"/>
    </source>
</evidence>
<keyword evidence="4 6" id="KW-1133">Transmembrane helix</keyword>
<name>A0AAE3LR49_9BACI</name>
<dbReference type="RefSeq" id="WP_263073454.1">
    <property type="nucleotide sequence ID" value="NZ_JAOUSF010000003.1"/>
</dbReference>
<evidence type="ECO:0000256" key="6">
    <source>
        <dbReference type="SAM" id="Phobius"/>
    </source>
</evidence>
<proteinExistence type="predicted"/>
<gene>
    <name evidence="8" type="ORF">OEV98_11640</name>
</gene>
<protein>
    <submittedName>
        <fullName evidence="8">RDD family protein</fullName>
    </submittedName>
</protein>
<organism evidence="8 9">
    <name type="scientific">Perspicuibacillus lycopersici</name>
    <dbReference type="NCBI Taxonomy" id="1325689"/>
    <lineage>
        <taxon>Bacteria</taxon>
        <taxon>Bacillati</taxon>
        <taxon>Bacillota</taxon>
        <taxon>Bacilli</taxon>
        <taxon>Bacillales</taxon>
        <taxon>Bacillaceae</taxon>
        <taxon>Perspicuibacillus</taxon>
    </lineage>
</organism>
<dbReference type="EMBL" id="JAOUSF010000003">
    <property type="protein sequence ID" value="MCU9614214.1"/>
    <property type="molecule type" value="Genomic_DNA"/>
</dbReference>
<dbReference type="InterPro" id="IPR051791">
    <property type="entry name" value="Pra-immunoreactive"/>
</dbReference>
<comment type="caution">
    <text evidence="8">The sequence shown here is derived from an EMBL/GenBank/DDBJ whole genome shotgun (WGS) entry which is preliminary data.</text>
</comment>